<sequence length="125" mass="14743">MEIIVTNEMDERFIEICNSFECFSDEPQVVLLLNNFGKIVGCASFKVYDADSAEITTLFLNSHDNREKIAYKLIRQLEKIAIDYEFKSIVVNFDSYEDILIEIFEKLDYKFIDELLMKKEFKSLI</sequence>
<proteinExistence type="predicted"/>
<dbReference type="Pfam" id="PF00583">
    <property type="entry name" value="Acetyltransf_1"/>
    <property type="match status" value="1"/>
</dbReference>
<dbReference type="InterPro" id="IPR016181">
    <property type="entry name" value="Acyl_CoA_acyltransferase"/>
</dbReference>
<dbReference type="Gene3D" id="3.40.630.30">
    <property type="match status" value="1"/>
</dbReference>
<dbReference type="GO" id="GO:0016747">
    <property type="term" value="F:acyltransferase activity, transferring groups other than amino-acyl groups"/>
    <property type="evidence" value="ECO:0007669"/>
    <property type="project" value="InterPro"/>
</dbReference>
<dbReference type="STRING" id="190974.SAMN05216439_1487"/>
<dbReference type="SUPFAM" id="SSF55729">
    <property type="entry name" value="Acyl-CoA N-acyltransferases (Nat)"/>
    <property type="match status" value="1"/>
</dbReference>
<dbReference type="RefSeq" id="WP_091699289.1">
    <property type="nucleotide sequence ID" value="NZ_FOAK01000005.1"/>
</dbReference>
<evidence type="ECO:0000313" key="3">
    <source>
        <dbReference type="Proteomes" id="UP000199506"/>
    </source>
</evidence>
<evidence type="ECO:0000313" key="2">
    <source>
        <dbReference type="EMBL" id="SEK79590.1"/>
    </source>
</evidence>
<protein>
    <submittedName>
        <fullName evidence="2">Acetyltransferase (GNAT) family protein</fullName>
    </submittedName>
</protein>
<evidence type="ECO:0000259" key="1">
    <source>
        <dbReference type="Pfam" id="PF00583"/>
    </source>
</evidence>
<dbReference type="InterPro" id="IPR000182">
    <property type="entry name" value="GNAT_dom"/>
</dbReference>
<dbReference type="AlphaFoldDB" id="A0A1H7JZL3"/>
<dbReference type="EMBL" id="FOAK01000005">
    <property type="protein sequence ID" value="SEK79590.1"/>
    <property type="molecule type" value="Genomic_DNA"/>
</dbReference>
<name>A0A1H7JZL3_9EURY</name>
<gene>
    <name evidence="2" type="ORF">SAMN05216439_1487</name>
</gene>
<feature type="domain" description="N-acetyltransferase" evidence="1">
    <location>
        <begin position="19"/>
        <end position="107"/>
    </location>
</feature>
<reference evidence="2 3" key="1">
    <citation type="submission" date="2016-10" db="EMBL/GenBank/DDBJ databases">
        <authorList>
            <person name="de Groot N.N."/>
        </authorList>
    </citation>
    <scope>NUCLEOTIDE SEQUENCE [LARGE SCALE GENOMIC DNA]</scope>
    <source>
        <strain evidence="2 3">DSM 11978</strain>
    </source>
</reference>
<dbReference type="Proteomes" id="UP000199506">
    <property type="component" value="Unassembled WGS sequence"/>
</dbReference>
<keyword evidence="2" id="KW-0808">Transferase</keyword>
<dbReference type="OrthoDB" id="76960at2157"/>
<organism evidence="2 3">
    <name type="scientific">Methanobrevibacter gottschalkii</name>
    <dbReference type="NCBI Taxonomy" id="190974"/>
    <lineage>
        <taxon>Archaea</taxon>
        <taxon>Methanobacteriati</taxon>
        <taxon>Methanobacteriota</taxon>
        <taxon>Methanomada group</taxon>
        <taxon>Methanobacteria</taxon>
        <taxon>Methanobacteriales</taxon>
        <taxon>Methanobacteriaceae</taxon>
        <taxon>Methanobrevibacter</taxon>
    </lineage>
</organism>
<accession>A0A1H7JZL3</accession>